<dbReference type="InterPro" id="IPR006667">
    <property type="entry name" value="SLC41_membr_dom"/>
</dbReference>
<keyword evidence="8" id="KW-0129">CBS domain</keyword>
<dbReference type="Pfam" id="PF01769">
    <property type="entry name" value="MgtE"/>
    <property type="match status" value="1"/>
</dbReference>
<dbReference type="SMART" id="SM00924">
    <property type="entry name" value="MgtE_N"/>
    <property type="match status" value="1"/>
</dbReference>
<dbReference type="InterPro" id="IPR038076">
    <property type="entry name" value="MgtE_N_sf"/>
</dbReference>
<protein>
    <recommendedName>
        <fullName evidence="9">Magnesium transporter MgtE</fullName>
    </recommendedName>
</protein>
<dbReference type="OrthoDB" id="9790355at2"/>
<dbReference type="eggNOG" id="COG2239">
    <property type="taxonomic scope" value="Bacteria"/>
</dbReference>
<comment type="caution">
    <text evidence="9">Lacks conserved residue(s) required for the propagation of feature annotation.</text>
</comment>
<evidence type="ECO:0000256" key="1">
    <source>
        <dbReference type="ARBA" id="ARBA00004141"/>
    </source>
</evidence>
<keyword evidence="6 9" id="KW-1133">Transmembrane helix</keyword>
<dbReference type="NCBIfam" id="TIGR00400">
    <property type="entry name" value="mgtE"/>
    <property type="match status" value="1"/>
</dbReference>
<dbReference type="CDD" id="cd04606">
    <property type="entry name" value="CBS_pair_Mg_transporter"/>
    <property type="match status" value="1"/>
</dbReference>
<comment type="subcellular location">
    <subcellularLocation>
        <location evidence="9">Cell membrane</location>
        <topology evidence="9">Multi-pass membrane protein</topology>
    </subcellularLocation>
    <subcellularLocation>
        <location evidence="1">Membrane</location>
        <topology evidence="1">Multi-pass membrane protein</topology>
    </subcellularLocation>
</comment>
<evidence type="ECO:0000256" key="6">
    <source>
        <dbReference type="ARBA" id="ARBA00022989"/>
    </source>
</evidence>
<keyword evidence="9" id="KW-0479">Metal-binding</keyword>
<dbReference type="Pfam" id="PF03448">
    <property type="entry name" value="MgtE_N"/>
    <property type="match status" value="1"/>
</dbReference>
<gene>
    <name evidence="11" type="ORF">SAMN04488695_1224</name>
</gene>
<evidence type="ECO:0000256" key="7">
    <source>
        <dbReference type="ARBA" id="ARBA00023136"/>
    </source>
</evidence>
<evidence type="ECO:0000256" key="4">
    <source>
        <dbReference type="ARBA" id="ARBA00022692"/>
    </source>
</evidence>
<reference evidence="11 12" key="1">
    <citation type="submission" date="2016-10" db="EMBL/GenBank/DDBJ databases">
        <authorList>
            <person name="de Groot N.N."/>
        </authorList>
    </citation>
    <scope>NUCLEOTIDE SEQUENCE [LARGE SCALE GENOMIC DNA]</scope>
    <source>
        <strain evidence="11 12">ML2</strain>
    </source>
</reference>
<evidence type="ECO:0000256" key="9">
    <source>
        <dbReference type="RuleBase" id="RU362011"/>
    </source>
</evidence>
<feature type="transmembrane region" description="Helical" evidence="9">
    <location>
        <begin position="282"/>
        <end position="302"/>
    </location>
</feature>
<dbReference type="GO" id="GO:0005886">
    <property type="term" value="C:plasma membrane"/>
    <property type="evidence" value="ECO:0007669"/>
    <property type="project" value="UniProtKB-SubCell"/>
</dbReference>
<feature type="transmembrane region" description="Helical" evidence="9">
    <location>
        <begin position="383"/>
        <end position="406"/>
    </location>
</feature>
<dbReference type="SMART" id="SM00116">
    <property type="entry name" value="CBS"/>
    <property type="match status" value="2"/>
</dbReference>
<dbReference type="PROSITE" id="PS51371">
    <property type="entry name" value="CBS"/>
    <property type="match status" value="1"/>
</dbReference>
<feature type="transmembrane region" description="Helical" evidence="9">
    <location>
        <begin position="418"/>
        <end position="440"/>
    </location>
</feature>
<evidence type="ECO:0000256" key="3">
    <source>
        <dbReference type="ARBA" id="ARBA00022448"/>
    </source>
</evidence>
<evidence type="ECO:0000313" key="11">
    <source>
        <dbReference type="EMBL" id="SFO15572.1"/>
    </source>
</evidence>
<feature type="domain" description="CBS" evidence="10">
    <location>
        <begin position="198"/>
        <end position="254"/>
    </location>
</feature>
<keyword evidence="12" id="KW-1185">Reference proteome</keyword>
<dbReference type="AlphaFoldDB" id="A0A1I5EVL2"/>
<organism evidence="11 12">
    <name type="scientific">Proteiniclasticum ruminis</name>
    <dbReference type="NCBI Taxonomy" id="398199"/>
    <lineage>
        <taxon>Bacteria</taxon>
        <taxon>Bacillati</taxon>
        <taxon>Bacillota</taxon>
        <taxon>Clostridia</taxon>
        <taxon>Eubacteriales</taxon>
        <taxon>Clostridiaceae</taxon>
        <taxon>Proteiniclasticum</taxon>
    </lineage>
</organism>
<dbReference type="InterPro" id="IPR006668">
    <property type="entry name" value="Mg_transptr_MgtE_intracell_dom"/>
</dbReference>
<comment type="subunit">
    <text evidence="9">Homodimer.</text>
</comment>
<accession>A0A1I5EVL2</accession>
<keyword evidence="7 9" id="KW-0472">Membrane</keyword>
<dbReference type="GO" id="GO:0015095">
    <property type="term" value="F:magnesium ion transmembrane transporter activity"/>
    <property type="evidence" value="ECO:0007669"/>
    <property type="project" value="UniProtKB-UniRule"/>
</dbReference>
<evidence type="ECO:0000256" key="5">
    <source>
        <dbReference type="ARBA" id="ARBA00022842"/>
    </source>
</evidence>
<dbReference type="InterPro" id="IPR000644">
    <property type="entry name" value="CBS_dom"/>
</dbReference>
<feature type="transmembrane region" description="Helical" evidence="9">
    <location>
        <begin position="358"/>
        <end position="376"/>
    </location>
</feature>
<dbReference type="STRING" id="398199.SAMN05421804_101611"/>
<dbReference type="EMBL" id="FOVK01000022">
    <property type="protein sequence ID" value="SFO15572.1"/>
    <property type="molecule type" value="Genomic_DNA"/>
</dbReference>
<dbReference type="Gene3D" id="1.25.60.10">
    <property type="entry name" value="MgtE N-terminal domain-like"/>
    <property type="match status" value="1"/>
</dbReference>
<evidence type="ECO:0000259" key="10">
    <source>
        <dbReference type="PROSITE" id="PS51371"/>
    </source>
</evidence>
<comment type="similarity">
    <text evidence="2 9">Belongs to the SLC41A transporter family.</text>
</comment>
<dbReference type="PANTHER" id="PTHR43773">
    <property type="entry name" value="MAGNESIUM TRANSPORTER MGTE"/>
    <property type="match status" value="1"/>
</dbReference>
<sequence length="447" mass="50520">MTEKLEHLQMLLQNRLFMQLRKELEEENPVDLAELIEKMTKDERILTMRLLPKDLAVDVFSEMDPDLQETLLSEITTEEIDHLVKEMFVDDLVDLLEELPASLVAEILDRVHPEDRATLNRFLQYKVDTAGSIMTSEYTSLKKNLKVPEAIDYLRQNGQDSETLYSCFVVSDTRVLLGVVTLRTLLLAEDHLTVEDLMEEKVVGVQTEDDVEEVAEIFSRYDFMTLPVVDKENRLVGIITVDDIMDVILEEDTEDFEKMAGTVPSDKPYLKTSVWELAKNRMGWLTFLMLSGILTGAILTSFEDAFLVIPVLVTFIPMLTDTGGNSGSQSSTLIIRGLVLGEIEMKDIVKVFIKEFEVSLMTGAVLALLTYIRLRILYPDKPLIVLVVSLAILATVIMAKLMGALLPFFAKKIKADPAIMAAPMITTIVDASSLLIYFFLARWILKI</sequence>
<keyword evidence="5 9" id="KW-0460">Magnesium</keyword>
<dbReference type="InterPro" id="IPR046342">
    <property type="entry name" value="CBS_dom_sf"/>
</dbReference>
<dbReference type="RefSeq" id="WP_074913242.1">
    <property type="nucleotide sequence ID" value="NZ_FOVK01000022.1"/>
</dbReference>
<keyword evidence="4 9" id="KW-0812">Transmembrane</keyword>
<proteinExistence type="inferred from homology"/>
<dbReference type="SUPFAM" id="SSF161093">
    <property type="entry name" value="MgtE membrane domain-like"/>
    <property type="match status" value="1"/>
</dbReference>
<name>A0A1I5EVL2_9CLOT</name>
<dbReference type="InterPro" id="IPR036739">
    <property type="entry name" value="SLC41_membr_dom_sf"/>
</dbReference>
<dbReference type="Pfam" id="PF00571">
    <property type="entry name" value="CBS"/>
    <property type="match status" value="2"/>
</dbReference>
<keyword evidence="9" id="KW-1003">Cell membrane</keyword>
<dbReference type="SUPFAM" id="SSF54631">
    <property type="entry name" value="CBS-domain pair"/>
    <property type="match status" value="1"/>
</dbReference>
<dbReference type="Proteomes" id="UP000181899">
    <property type="component" value="Unassembled WGS sequence"/>
</dbReference>
<dbReference type="GO" id="GO:0046872">
    <property type="term" value="F:metal ion binding"/>
    <property type="evidence" value="ECO:0007669"/>
    <property type="project" value="UniProtKB-KW"/>
</dbReference>
<evidence type="ECO:0000256" key="2">
    <source>
        <dbReference type="ARBA" id="ARBA00009749"/>
    </source>
</evidence>
<dbReference type="InterPro" id="IPR006669">
    <property type="entry name" value="MgtE_transporter"/>
</dbReference>
<keyword evidence="3 9" id="KW-0813">Transport</keyword>
<dbReference type="Gene3D" id="3.10.580.10">
    <property type="entry name" value="CBS-domain"/>
    <property type="match status" value="1"/>
</dbReference>
<dbReference type="SUPFAM" id="SSF158791">
    <property type="entry name" value="MgtE N-terminal domain-like"/>
    <property type="match status" value="1"/>
</dbReference>
<dbReference type="PANTHER" id="PTHR43773:SF1">
    <property type="entry name" value="MAGNESIUM TRANSPORTER MGTE"/>
    <property type="match status" value="1"/>
</dbReference>
<evidence type="ECO:0000256" key="8">
    <source>
        <dbReference type="PROSITE-ProRule" id="PRU00703"/>
    </source>
</evidence>
<evidence type="ECO:0000313" key="12">
    <source>
        <dbReference type="Proteomes" id="UP000181899"/>
    </source>
</evidence>
<dbReference type="Gene3D" id="1.10.357.20">
    <property type="entry name" value="SLC41 divalent cation transporters, integral membrane domain"/>
    <property type="match status" value="1"/>
</dbReference>
<comment type="function">
    <text evidence="9">Acts as a magnesium transporter.</text>
</comment>